<comment type="similarity">
    <text evidence="3">Belongs to the peptidase M28 family.</text>
</comment>
<feature type="transmembrane region" description="Helical" evidence="15">
    <location>
        <begin position="591"/>
        <end position="613"/>
    </location>
</feature>
<dbReference type="Pfam" id="PF04389">
    <property type="entry name" value="Peptidase_M28"/>
    <property type="match status" value="1"/>
</dbReference>
<comment type="subcellular location">
    <subcellularLocation>
        <location evidence="2">Endoplasmic reticulum membrane</location>
        <topology evidence="2">Multi-pass membrane protein</topology>
    </subcellularLocation>
</comment>
<dbReference type="Gene3D" id="3.40.630.10">
    <property type="entry name" value="Zn peptidases"/>
    <property type="match status" value="1"/>
</dbReference>
<evidence type="ECO:0000256" key="1">
    <source>
        <dbReference type="ARBA" id="ARBA00001947"/>
    </source>
</evidence>
<feature type="domain" description="Peptidase M28" evidence="16">
    <location>
        <begin position="153"/>
        <end position="345"/>
    </location>
</feature>
<dbReference type="GO" id="GO:0046872">
    <property type="term" value="F:metal ion binding"/>
    <property type="evidence" value="ECO:0007669"/>
    <property type="project" value="UniProtKB-KW"/>
</dbReference>
<feature type="transmembrane region" description="Helical" evidence="15">
    <location>
        <begin position="417"/>
        <end position="442"/>
    </location>
</feature>
<evidence type="ECO:0000259" key="17">
    <source>
        <dbReference type="Pfam" id="PF22248"/>
    </source>
</evidence>
<evidence type="ECO:0000256" key="10">
    <source>
        <dbReference type="ARBA" id="ARBA00022989"/>
    </source>
</evidence>
<evidence type="ECO:0000256" key="13">
    <source>
        <dbReference type="ARBA" id="ARBA00023180"/>
    </source>
</evidence>
<feature type="transmembrane region" description="Helical" evidence="15">
    <location>
        <begin position="620"/>
        <end position="644"/>
    </location>
</feature>
<proteinExistence type="inferred from homology"/>
<evidence type="ECO:0000256" key="8">
    <source>
        <dbReference type="ARBA" id="ARBA00022824"/>
    </source>
</evidence>
<evidence type="ECO:0000256" key="7">
    <source>
        <dbReference type="ARBA" id="ARBA00022801"/>
    </source>
</evidence>
<feature type="transmembrane region" description="Helical" evidence="15">
    <location>
        <begin position="515"/>
        <end position="533"/>
    </location>
</feature>
<feature type="transmembrane region" description="Helical" evidence="15">
    <location>
        <begin position="489"/>
        <end position="509"/>
    </location>
</feature>
<evidence type="ECO:0000256" key="12">
    <source>
        <dbReference type="ARBA" id="ARBA00023136"/>
    </source>
</evidence>
<feature type="transmembrane region" description="Helical" evidence="15">
    <location>
        <begin position="386"/>
        <end position="405"/>
    </location>
</feature>
<evidence type="ECO:0000259" key="16">
    <source>
        <dbReference type="Pfam" id="PF04389"/>
    </source>
</evidence>
<evidence type="ECO:0000256" key="11">
    <source>
        <dbReference type="ARBA" id="ARBA00023049"/>
    </source>
</evidence>
<dbReference type="GO" id="GO:0008235">
    <property type="term" value="F:metalloexopeptidase activity"/>
    <property type="evidence" value="ECO:0007669"/>
    <property type="project" value="InterPro"/>
</dbReference>
<protein>
    <recommendedName>
        <fullName evidence="14">FXNA-like protease</fullName>
    </recommendedName>
</protein>
<name>A0A9P0FDK7_BRAAE</name>
<feature type="transmembrane region" description="Helical" evidence="15">
    <location>
        <begin position="32"/>
        <end position="54"/>
    </location>
</feature>
<keyword evidence="8" id="KW-0256">Endoplasmic reticulum</keyword>
<feature type="domain" description="Endoplasmic reticulum metallopeptidase 1/1-A TM" evidence="18">
    <location>
        <begin position="416"/>
        <end position="636"/>
    </location>
</feature>
<evidence type="ECO:0000256" key="4">
    <source>
        <dbReference type="ARBA" id="ARBA00022670"/>
    </source>
</evidence>
<keyword evidence="13" id="KW-0325">Glycoprotein</keyword>
<accession>A0A9P0FDK7</accession>
<comment type="cofactor">
    <cofactor evidence="1">
        <name>Zn(2+)</name>
        <dbReference type="ChEBI" id="CHEBI:29105"/>
    </cofactor>
</comment>
<dbReference type="InterPro" id="IPR007484">
    <property type="entry name" value="Peptidase_M28"/>
</dbReference>
<evidence type="ECO:0000259" key="18">
    <source>
        <dbReference type="Pfam" id="PF22249"/>
    </source>
</evidence>
<dbReference type="PANTHER" id="PTHR12147">
    <property type="entry name" value="METALLOPEPTIDASE M28 FAMILY MEMBER"/>
    <property type="match status" value="1"/>
</dbReference>
<dbReference type="InterPro" id="IPR045175">
    <property type="entry name" value="M28_fam"/>
</dbReference>
<keyword evidence="12 15" id="KW-0472">Membrane</keyword>
<feature type="transmembrane region" description="Helical" evidence="15">
    <location>
        <begin position="454"/>
        <end position="477"/>
    </location>
</feature>
<evidence type="ECO:0000313" key="20">
    <source>
        <dbReference type="Proteomes" id="UP001154078"/>
    </source>
</evidence>
<dbReference type="PANTHER" id="PTHR12147:SF22">
    <property type="entry name" value="ENDOPLASMIC RETICULUM METALLOPEPTIDASE 1"/>
    <property type="match status" value="1"/>
</dbReference>
<keyword evidence="6" id="KW-0479">Metal-binding</keyword>
<keyword evidence="7" id="KW-0378">Hydrolase</keyword>
<keyword evidence="10 15" id="KW-1133">Transmembrane helix</keyword>
<keyword evidence="4" id="KW-0645">Protease</keyword>
<dbReference type="SUPFAM" id="SSF53187">
    <property type="entry name" value="Zn-dependent exopeptidases"/>
    <property type="match status" value="1"/>
</dbReference>
<evidence type="ECO:0000256" key="5">
    <source>
        <dbReference type="ARBA" id="ARBA00022692"/>
    </source>
</evidence>
<gene>
    <name evidence="19" type="ORF">MELIAE_LOCUS4115</name>
</gene>
<dbReference type="InterPro" id="IPR053973">
    <property type="entry name" value="ERMP1-like_C"/>
</dbReference>
<dbReference type="FunFam" id="3.40.630.10:FF:000008">
    <property type="entry name" value="Endoplasmic reticulum metallopeptidase 1"/>
    <property type="match status" value="1"/>
</dbReference>
<evidence type="ECO:0000313" key="19">
    <source>
        <dbReference type="EMBL" id="CAH0551529.1"/>
    </source>
</evidence>
<organism evidence="19 20">
    <name type="scientific">Brassicogethes aeneus</name>
    <name type="common">Rape pollen beetle</name>
    <name type="synonym">Meligethes aeneus</name>
    <dbReference type="NCBI Taxonomy" id="1431903"/>
    <lineage>
        <taxon>Eukaryota</taxon>
        <taxon>Metazoa</taxon>
        <taxon>Ecdysozoa</taxon>
        <taxon>Arthropoda</taxon>
        <taxon>Hexapoda</taxon>
        <taxon>Insecta</taxon>
        <taxon>Pterygota</taxon>
        <taxon>Neoptera</taxon>
        <taxon>Endopterygota</taxon>
        <taxon>Coleoptera</taxon>
        <taxon>Polyphaga</taxon>
        <taxon>Cucujiformia</taxon>
        <taxon>Nitidulidae</taxon>
        <taxon>Meligethinae</taxon>
        <taxon>Brassicogethes</taxon>
    </lineage>
</organism>
<dbReference type="GO" id="GO:0006508">
    <property type="term" value="P:proteolysis"/>
    <property type="evidence" value="ECO:0007669"/>
    <property type="project" value="UniProtKB-KW"/>
</dbReference>
<dbReference type="InterPro" id="IPR048024">
    <property type="entry name" value="Fxna-like_M28_dom"/>
</dbReference>
<feature type="transmembrane region" description="Helical" evidence="15">
    <location>
        <begin position="554"/>
        <end position="579"/>
    </location>
</feature>
<keyword evidence="11" id="KW-0482">Metalloprotease</keyword>
<feature type="domain" description="Endoplasmic reticulum metallopeptidase 1-like C-terminal" evidence="17">
    <location>
        <begin position="652"/>
        <end position="877"/>
    </location>
</feature>
<dbReference type="CDD" id="cd03875">
    <property type="entry name" value="M28_Fxna_like"/>
    <property type="match status" value="1"/>
</dbReference>
<keyword evidence="5 15" id="KW-0812">Transmembrane</keyword>
<keyword evidence="20" id="KW-1185">Reference proteome</keyword>
<reference evidence="19" key="1">
    <citation type="submission" date="2021-12" db="EMBL/GenBank/DDBJ databases">
        <authorList>
            <person name="King R."/>
        </authorList>
    </citation>
    <scope>NUCLEOTIDE SEQUENCE</scope>
</reference>
<dbReference type="GO" id="GO:0005789">
    <property type="term" value="C:endoplasmic reticulum membrane"/>
    <property type="evidence" value="ECO:0007669"/>
    <property type="project" value="UniProtKB-SubCell"/>
</dbReference>
<dbReference type="Pfam" id="PF22249">
    <property type="entry name" value="ERMP1-TM"/>
    <property type="match status" value="1"/>
</dbReference>
<dbReference type="OrthoDB" id="76293at2759"/>
<dbReference type="Pfam" id="PF22248">
    <property type="entry name" value="ERMP1_C"/>
    <property type="match status" value="1"/>
</dbReference>
<dbReference type="AlphaFoldDB" id="A0A9P0FDK7"/>
<dbReference type="InterPro" id="IPR053974">
    <property type="entry name" value="ERMP1_1-A_TM"/>
</dbReference>
<evidence type="ECO:0000256" key="15">
    <source>
        <dbReference type="SAM" id="Phobius"/>
    </source>
</evidence>
<keyword evidence="9" id="KW-0862">Zinc</keyword>
<dbReference type="Proteomes" id="UP001154078">
    <property type="component" value="Chromosome 2"/>
</dbReference>
<sequence length="879" mass="100148">MRRRYEFELEQTNSDDFDLDTSERNRRSIHGVPVYVGFIILAILVGLLGFVNWIDNAVPTPLMLKDEKSYPDAFISERAQHDLKLLTDMGPRIVGSHQNEILAVDFLKREINFIINQKHNNQFIEIDIQVVSGEYFLQYHQTEMINRYSNVQNVIVKLHSKNNSEHSLLVNSHFDSVPTSPGASDDGISVVTMLEVLRKLSRSPDRPEHNIIFLFNGAEETTLQASHGFITKHKWAKECKVLINLEACGSGGKMTMFQSGPKKSWLMKYYNKVPHPYAQAAGEEIFQSGIIPSDTDFRIFRDFGALVGFDMAFYKDGYRYHTKFDQFDVIPLGSYQHIGDNTLSLVKNLANAPELASTNNEEESNVGVIFYDIFGLFMVSYSTSTAIIINSIVVIGSLVIFGVWLKFGVTKSKSKYLLLSIGAILLGWALSFIFGVTLAYILDKLNYSMTWFSNPWLLIGLYSTPTVFISCLPLFFIEHETLSLNVRCQIQAHLVRLIWTVVLLVGTIYGIRSSYALMVPILFNVICFTIIGFTCQHSNFRCGFILVRKWQIMYLLFTIISTMLLMAQAIVTLSLFVPLTGRIGSDKNAEIIIGVMTILFTIIIISFLVPLTILLRNAKYFFGILTVVFLGTLVLVFTVFSLPYNVGKDTATPQRFWISHCSRSFYDENGNLNKTDSGIFMLNMDRNSPQSLKGHLKDYNKIKSLNNDDCAKYPACGLPIFHSKTLEILKYSSWVPANQPILHQKVSFNYTKEIIDATTVKYTINVKGPDRISMYVVPKPNMSFDETLIDNSPNLNFTTNSKTFFIQHIYGSEPADLNVTLFIKTPENWDKPTIDLALTSQHVHERLFVKTPYYENFIKQFPKWADVTAWLSSYNYYII</sequence>
<evidence type="ECO:0000256" key="14">
    <source>
        <dbReference type="ARBA" id="ARBA00078796"/>
    </source>
</evidence>
<dbReference type="EMBL" id="OV121133">
    <property type="protein sequence ID" value="CAH0551529.1"/>
    <property type="molecule type" value="Genomic_DNA"/>
</dbReference>
<evidence type="ECO:0000256" key="6">
    <source>
        <dbReference type="ARBA" id="ARBA00022723"/>
    </source>
</evidence>
<evidence type="ECO:0000256" key="9">
    <source>
        <dbReference type="ARBA" id="ARBA00022833"/>
    </source>
</evidence>
<evidence type="ECO:0000256" key="2">
    <source>
        <dbReference type="ARBA" id="ARBA00004477"/>
    </source>
</evidence>
<evidence type="ECO:0000256" key="3">
    <source>
        <dbReference type="ARBA" id="ARBA00010918"/>
    </source>
</evidence>